<dbReference type="SMART" id="SM00195">
    <property type="entry name" value="DSPc"/>
    <property type="match status" value="1"/>
</dbReference>
<keyword evidence="1" id="KW-0812">Transmembrane</keyword>
<feature type="transmembrane region" description="Helical" evidence="1">
    <location>
        <begin position="62"/>
        <end position="81"/>
    </location>
</feature>
<dbReference type="InterPro" id="IPR004363">
    <property type="entry name" value="Methylgl_synth"/>
</dbReference>
<dbReference type="InterPro" id="IPR001206">
    <property type="entry name" value="Diacylglycerol_kinase_cat_dom"/>
</dbReference>
<feature type="domain" description="DAGKc" evidence="4">
    <location>
        <begin position="236"/>
        <end position="369"/>
    </location>
</feature>
<feature type="domain" description="Tyrosine-protein phosphatase" evidence="2">
    <location>
        <begin position="89"/>
        <end position="235"/>
    </location>
</feature>
<dbReference type="InterPro" id="IPR000340">
    <property type="entry name" value="Dual-sp_phosphatase_cat-dom"/>
</dbReference>
<evidence type="ECO:0000259" key="2">
    <source>
        <dbReference type="PROSITE" id="PS50054"/>
    </source>
</evidence>
<dbReference type="PROSITE" id="PS50146">
    <property type="entry name" value="DAGK"/>
    <property type="match status" value="1"/>
</dbReference>
<dbReference type="InterPro" id="IPR029021">
    <property type="entry name" value="Prot-tyrosine_phosphatase-like"/>
</dbReference>
<evidence type="ECO:0000259" key="3">
    <source>
        <dbReference type="PROSITE" id="PS50056"/>
    </source>
</evidence>
<dbReference type="Gene3D" id="3.90.190.10">
    <property type="entry name" value="Protein tyrosine phosphatase superfamily"/>
    <property type="match status" value="1"/>
</dbReference>
<dbReference type="PROSITE" id="PS50056">
    <property type="entry name" value="TYR_PHOSPHATASE_2"/>
    <property type="match status" value="1"/>
</dbReference>
<protein>
    <recommendedName>
        <fullName evidence="7">Diacylglycerol kinase</fullName>
    </recommendedName>
</protein>
<evidence type="ECO:0000256" key="1">
    <source>
        <dbReference type="SAM" id="Phobius"/>
    </source>
</evidence>
<dbReference type="Gene3D" id="2.60.200.40">
    <property type="match status" value="1"/>
</dbReference>
<evidence type="ECO:0008006" key="7">
    <source>
        <dbReference type="Google" id="ProtNLM"/>
    </source>
</evidence>
<dbReference type="SMART" id="SM00046">
    <property type="entry name" value="DAGKc"/>
    <property type="match status" value="1"/>
</dbReference>
<dbReference type="Proteomes" id="UP000709336">
    <property type="component" value="Unassembled WGS sequence"/>
</dbReference>
<evidence type="ECO:0000259" key="4">
    <source>
        <dbReference type="PROSITE" id="PS50146"/>
    </source>
</evidence>
<dbReference type="SUPFAM" id="SSF111331">
    <property type="entry name" value="NAD kinase/diacylglycerol kinase-like"/>
    <property type="match status" value="1"/>
</dbReference>
<dbReference type="PANTHER" id="PTHR30492">
    <property type="entry name" value="METHYLGLYOXAL SYNTHASE"/>
    <property type="match status" value="1"/>
</dbReference>
<proteinExistence type="predicted"/>
<keyword evidence="1" id="KW-0472">Membrane</keyword>
<dbReference type="NCBIfam" id="NF009025">
    <property type="entry name" value="PRK12361.1"/>
    <property type="match status" value="1"/>
</dbReference>
<sequence>MKMVKYYLVSALVAGIVAWTIPWLLVSILFWWIALSLTVVSSAYIFRYPSLFRKRNDGSIPFYIRWIFIPFLLGTDTYNSWARKNDKVPPIQQIDENLFLACRLFHHDIETLNELGVTAILDVTAEFDGLDWTAYQADCDYLNIPVLDHTSPTPEQLNTAINWIEQHIADGNKVVIHCALGRGRSVLTLAAYLLARDDQLSIKEVMKKIQSVRSTARLNKRQMKSLSHIKQGGRLQLLKSLFLIANPVAGGGKWEDEKENILAQLNPHFRVSVFETTEDISATRLAKKAIERRADIIVGCGGDGTISEVARQCLESNTVLGVIPLGTANALSQVIHGVIQQIDPIDTACTAIIEGSQTKIDTAICNDKLMLLVAAVGFEQKMIQTADRSQKNEGGQMAYLKGLWDAISKNETLSLQVRFDQEPVTDMQTPSLVVANAAPITTALAQGGDEPDLTDGKLDITWLTPQENSDQQFLSLAELVFDDAETKKTSSRVNHRQASEIEITFSQEREYALDGEIFKAKSINIKILPKSLTILSEGQING</sequence>
<reference evidence="5 6" key="1">
    <citation type="submission" date="2020-03" db="EMBL/GenBank/DDBJ databases">
        <title>Alteromonas ponticola sp. nov., isolated from seawater.</title>
        <authorList>
            <person name="Yoon J.-H."/>
            <person name="Kim Y.-O."/>
        </authorList>
    </citation>
    <scope>NUCLEOTIDE SEQUENCE [LARGE SCALE GENOMIC DNA]</scope>
    <source>
        <strain evidence="5 6">MYP5</strain>
    </source>
</reference>
<comment type="caution">
    <text evidence="5">The sequence shown here is derived from an EMBL/GenBank/DDBJ whole genome shotgun (WGS) entry which is preliminary data.</text>
</comment>
<evidence type="ECO:0000313" key="5">
    <source>
        <dbReference type="EMBL" id="NMH58572.1"/>
    </source>
</evidence>
<organism evidence="5 6">
    <name type="scientific">Alteromonas ponticola</name>
    <dbReference type="NCBI Taxonomy" id="2720613"/>
    <lineage>
        <taxon>Bacteria</taxon>
        <taxon>Pseudomonadati</taxon>
        <taxon>Pseudomonadota</taxon>
        <taxon>Gammaproteobacteria</taxon>
        <taxon>Alteromonadales</taxon>
        <taxon>Alteromonadaceae</taxon>
        <taxon>Alteromonas/Salinimonas group</taxon>
        <taxon>Alteromonas</taxon>
    </lineage>
</organism>
<gene>
    <name evidence="5" type="ORF">HCJ96_00850</name>
</gene>
<feature type="domain" description="Tyrosine specific protein phosphatases" evidence="3">
    <location>
        <begin position="155"/>
        <end position="224"/>
    </location>
</feature>
<dbReference type="Pfam" id="PF00782">
    <property type="entry name" value="DSPc"/>
    <property type="match status" value="1"/>
</dbReference>
<dbReference type="Gene3D" id="3.40.50.10330">
    <property type="entry name" value="Probable inorganic polyphosphate/atp-NAD kinase, domain 1"/>
    <property type="match status" value="1"/>
</dbReference>
<keyword evidence="1" id="KW-1133">Transmembrane helix</keyword>
<name>A0ABX1QZF9_9ALTE</name>
<dbReference type="InterPro" id="IPR020422">
    <property type="entry name" value="TYR_PHOSPHATASE_DUAL_dom"/>
</dbReference>
<evidence type="ECO:0000313" key="6">
    <source>
        <dbReference type="Proteomes" id="UP000709336"/>
    </source>
</evidence>
<dbReference type="PROSITE" id="PS50054">
    <property type="entry name" value="TYR_PHOSPHATASE_DUAL"/>
    <property type="match status" value="1"/>
</dbReference>
<accession>A0ABX1QZF9</accession>
<dbReference type="PANTHER" id="PTHR30492:SF0">
    <property type="entry name" value="METHYLGLYOXAL SYNTHASE"/>
    <property type="match status" value="1"/>
</dbReference>
<dbReference type="RefSeq" id="WP_169209137.1">
    <property type="nucleotide sequence ID" value="NZ_JAATNW010000001.1"/>
</dbReference>
<dbReference type="InterPro" id="IPR016064">
    <property type="entry name" value="NAD/diacylglycerol_kinase_sf"/>
</dbReference>
<dbReference type="InterPro" id="IPR000387">
    <property type="entry name" value="Tyr_Pase_dom"/>
</dbReference>
<dbReference type="Pfam" id="PF00781">
    <property type="entry name" value="DAGK_cat"/>
    <property type="match status" value="1"/>
</dbReference>
<dbReference type="InterPro" id="IPR017438">
    <property type="entry name" value="ATP-NAD_kinase_N"/>
</dbReference>
<feature type="transmembrane region" description="Helical" evidence="1">
    <location>
        <begin position="7"/>
        <end position="25"/>
    </location>
</feature>
<feature type="transmembrane region" description="Helical" evidence="1">
    <location>
        <begin position="31"/>
        <end position="50"/>
    </location>
</feature>
<dbReference type="SUPFAM" id="SSF52799">
    <property type="entry name" value="(Phosphotyrosine protein) phosphatases II"/>
    <property type="match status" value="1"/>
</dbReference>
<dbReference type="EMBL" id="JAATNW010000001">
    <property type="protein sequence ID" value="NMH58572.1"/>
    <property type="molecule type" value="Genomic_DNA"/>
</dbReference>
<keyword evidence="6" id="KW-1185">Reference proteome</keyword>